<dbReference type="Pfam" id="PF05635">
    <property type="entry name" value="23S_rRNA_IVP"/>
    <property type="match status" value="1"/>
</dbReference>
<accession>Q1Q1W9</accession>
<dbReference type="AlphaFoldDB" id="Q1Q1W9"/>
<dbReference type="SUPFAM" id="SSF158446">
    <property type="entry name" value="IVS-encoded protein-like"/>
    <property type="match status" value="1"/>
</dbReference>
<dbReference type="PANTHER" id="PTHR38471:SF2">
    <property type="entry name" value="FOUR HELIX BUNDLE PROTEIN"/>
    <property type="match status" value="1"/>
</dbReference>
<reference evidence="1" key="2">
    <citation type="submission" date="2006-01" db="EMBL/GenBank/DDBJ databases">
        <authorList>
            <person name="Genoscope"/>
        </authorList>
    </citation>
    <scope>NUCLEOTIDE SEQUENCE</scope>
</reference>
<protein>
    <recommendedName>
        <fullName evidence="2">Four helix bundle protein</fullName>
    </recommendedName>
</protein>
<dbReference type="CDD" id="cd16377">
    <property type="entry name" value="23S_rRNA_IVP_like"/>
    <property type="match status" value="1"/>
</dbReference>
<dbReference type="EMBL" id="CT573071">
    <property type="protein sequence ID" value="CAJ74007.1"/>
    <property type="molecule type" value="Genomic_DNA"/>
</dbReference>
<dbReference type="InterPro" id="IPR036583">
    <property type="entry name" value="23S_rRNA_IVS_sf"/>
</dbReference>
<dbReference type="InterPro" id="IPR012657">
    <property type="entry name" value="23S_rRNA-intervening_sequence"/>
</dbReference>
<proteinExistence type="predicted"/>
<dbReference type="Gene3D" id="1.20.1440.60">
    <property type="entry name" value="23S rRNA-intervening sequence"/>
    <property type="match status" value="1"/>
</dbReference>
<reference evidence="1" key="1">
    <citation type="journal article" date="2006" name="Nature">
        <title>Deciphering the evolution and metabolism of an anammox bacterium from a community genome.</title>
        <authorList>
            <person name="Strous M."/>
            <person name="Pelletier E."/>
            <person name="Mangenot S."/>
            <person name="Rattei T."/>
            <person name="Lehner A."/>
            <person name="Taylor M.W."/>
            <person name="Horn M."/>
            <person name="Daims H."/>
            <person name="Bartol-Mavel D."/>
            <person name="Wincker P."/>
            <person name="Barbe V."/>
            <person name="Fonknechten N."/>
            <person name="Vallenet D."/>
            <person name="Segurens B."/>
            <person name="Schenowitz-Truong C."/>
            <person name="Medigue C."/>
            <person name="Collingro A."/>
            <person name="Snel B."/>
            <person name="Dutilh B.E."/>
            <person name="OpDenCamp H.J.M."/>
            <person name="vanDerDrift C."/>
            <person name="Cirpus I."/>
            <person name="vanDePas-Schoonen K.T."/>
            <person name="Harhangi H.R."/>
            <person name="vanNiftrik L."/>
            <person name="Schmid M."/>
            <person name="Keltjens J."/>
            <person name="vanDeVossenberg J."/>
            <person name="Kartal B."/>
            <person name="Meier H."/>
            <person name="Frishman D."/>
            <person name="Huynen M.A."/>
            <person name="Mewes H."/>
            <person name="Weissenbach J."/>
            <person name="Jetten M.S.M."/>
            <person name="Wagner M."/>
            <person name="LePaslier D."/>
        </authorList>
    </citation>
    <scope>NUCLEOTIDE SEQUENCE</scope>
</reference>
<sequence length="132" mass="15428">MSELSELNETKSTFETLEVWKKARELRKEISILTKALPSDERFRLADQLVRASRSVTANIAEGHGRYHFQENIQFCRQARGSLYEVLDHLTVALDENYISEEEFNILKTKIFVVIKILNGYISYLKKRKGME</sequence>
<evidence type="ECO:0000313" key="1">
    <source>
        <dbReference type="EMBL" id="CAJ74007.1"/>
    </source>
</evidence>
<dbReference type="PANTHER" id="PTHR38471">
    <property type="entry name" value="FOUR HELIX BUNDLE PROTEIN"/>
    <property type="match status" value="1"/>
</dbReference>
<dbReference type="NCBIfam" id="TIGR02436">
    <property type="entry name" value="four helix bundle protein"/>
    <property type="match status" value="1"/>
</dbReference>
<gene>
    <name evidence="1" type="ORF">kuste3248</name>
</gene>
<organism evidence="1">
    <name type="scientific">Kuenenia stuttgartiensis</name>
    <dbReference type="NCBI Taxonomy" id="174633"/>
    <lineage>
        <taxon>Bacteria</taxon>
        <taxon>Pseudomonadati</taxon>
        <taxon>Planctomycetota</taxon>
        <taxon>Candidatus Brocadiia</taxon>
        <taxon>Candidatus Brocadiales</taxon>
        <taxon>Candidatus Brocadiaceae</taxon>
        <taxon>Candidatus Kuenenia</taxon>
    </lineage>
</organism>
<evidence type="ECO:0008006" key="2">
    <source>
        <dbReference type="Google" id="ProtNLM"/>
    </source>
</evidence>
<name>Q1Q1W9_KUEST</name>